<comment type="caution">
    <text evidence="1">The sequence shown here is derived from an EMBL/GenBank/DDBJ whole genome shotgun (WGS) entry which is preliminary data.</text>
</comment>
<keyword evidence="2" id="KW-1185">Reference proteome</keyword>
<reference evidence="1 2" key="1">
    <citation type="submission" date="2020-04" db="EMBL/GenBank/DDBJ databases">
        <authorList>
            <person name="Wallbank WR R."/>
            <person name="Pardo Diaz C."/>
            <person name="Kozak K."/>
            <person name="Martin S."/>
            <person name="Jiggins C."/>
            <person name="Moest M."/>
            <person name="Warren A I."/>
            <person name="Byers J.R.P. K."/>
            <person name="Montejo-Kovacevich G."/>
            <person name="Yen C E."/>
        </authorList>
    </citation>
    <scope>NUCLEOTIDE SEQUENCE [LARGE SCALE GENOMIC DNA]</scope>
</reference>
<dbReference type="EMBL" id="CADEBC010000733">
    <property type="protein sequence ID" value="CAB3260260.1"/>
    <property type="molecule type" value="Genomic_DNA"/>
</dbReference>
<evidence type="ECO:0000313" key="2">
    <source>
        <dbReference type="Proteomes" id="UP000494106"/>
    </source>
</evidence>
<gene>
    <name evidence="1" type="ORF">APLA_LOCUS17348</name>
</gene>
<organism evidence="1 2">
    <name type="scientific">Arctia plantaginis</name>
    <name type="common">Wood tiger moth</name>
    <name type="synonym">Phalaena plantaginis</name>
    <dbReference type="NCBI Taxonomy" id="874455"/>
    <lineage>
        <taxon>Eukaryota</taxon>
        <taxon>Metazoa</taxon>
        <taxon>Ecdysozoa</taxon>
        <taxon>Arthropoda</taxon>
        <taxon>Hexapoda</taxon>
        <taxon>Insecta</taxon>
        <taxon>Pterygota</taxon>
        <taxon>Neoptera</taxon>
        <taxon>Endopterygota</taxon>
        <taxon>Lepidoptera</taxon>
        <taxon>Glossata</taxon>
        <taxon>Ditrysia</taxon>
        <taxon>Noctuoidea</taxon>
        <taxon>Erebidae</taxon>
        <taxon>Arctiinae</taxon>
        <taxon>Arctia</taxon>
    </lineage>
</organism>
<accession>A0A8S1BT85</accession>
<dbReference type="Proteomes" id="UP000494106">
    <property type="component" value="Unassembled WGS sequence"/>
</dbReference>
<evidence type="ECO:0000313" key="1">
    <source>
        <dbReference type="EMBL" id="CAB3260260.1"/>
    </source>
</evidence>
<protein>
    <submittedName>
        <fullName evidence="1">Uncharacterized protein</fullName>
    </submittedName>
</protein>
<proteinExistence type="predicted"/>
<sequence>MPRAALHTPGILLESARQLADMPHACHAHPGFCLAHSPQALHCASGSASAPDNRHRSRWCWRSAVCICYVPPPLLRLSRPPPS</sequence>
<dbReference type="AlphaFoldDB" id="A0A8S1BT85"/>
<name>A0A8S1BT85_ARCPL</name>